<comment type="cofactor">
    <cofactor evidence="1">
        <name>Fe(2+)</name>
        <dbReference type="ChEBI" id="CHEBI:29033"/>
    </cofactor>
</comment>
<dbReference type="EC" id="1.14.11.63" evidence="11"/>
<dbReference type="SMART" id="SM00558">
    <property type="entry name" value="JmjC"/>
    <property type="match status" value="1"/>
</dbReference>
<keyword evidence="10" id="KW-0539">Nucleus</keyword>
<dbReference type="InterPro" id="IPR003347">
    <property type="entry name" value="JmjC_dom"/>
</dbReference>
<evidence type="ECO:0000259" key="13">
    <source>
        <dbReference type="PROSITE" id="PS51184"/>
    </source>
</evidence>
<evidence type="ECO:0000256" key="11">
    <source>
        <dbReference type="ARBA" id="ARBA00066577"/>
    </source>
</evidence>
<dbReference type="InterPro" id="IPR014710">
    <property type="entry name" value="RmlC-like_jellyroll"/>
</dbReference>
<organism evidence="14 15">
    <name type="scientific">Cherax quadricarinatus</name>
    <name type="common">Australian red claw crayfish</name>
    <dbReference type="NCBI Taxonomy" id="27406"/>
    <lineage>
        <taxon>Eukaryota</taxon>
        <taxon>Metazoa</taxon>
        <taxon>Ecdysozoa</taxon>
        <taxon>Arthropoda</taxon>
        <taxon>Crustacea</taxon>
        <taxon>Multicrustacea</taxon>
        <taxon>Malacostraca</taxon>
        <taxon>Eumalacostraca</taxon>
        <taxon>Eucarida</taxon>
        <taxon>Decapoda</taxon>
        <taxon>Pleocyemata</taxon>
        <taxon>Astacidea</taxon>
        <taxon>Parastacoidea</taxon>
        <taxon>Parastacidae</taxon>
        <taxon>Cherax</taxon>
    </lineage>
</organism>
<keyword evidence="9" id="KW-1015">Disulfide bond</keyword>
<protein>
    <recommendedName>
        <fullName evidence="12">Bifunctional peptidase and (3S)-lysyl hydroxylase JMJD7</fullName>
        <ecNumber evidence="11">1.14.11.63</ecNumber>
    </recommendedName>
</protein>
<comment type="subcellular location">
    <subcellularLocation>
        <location evidence="3">Cytoplasm</location>
    </subcellularLocation>
    <subcellularLocation>
        <location evidence="2">Nucleus</location>
    </subcellularLocation>
</comment>
<evidence type="ECO:0000256" key="2">
    <source>
        <dbReference type="ARBA" id="ARBA00004123"/>
    </source>
</evidence>
<dbReference type="SUPFAM" id="SSF51197">
    <property type="entry name" value="Clavaminate synthase-like"/>
    <property type="match status" value="1"/>
</dbReference>
<proteinExistence type="predicted"/>
<dbReference type="GO" id="GO:0046872">
    <property type="term" value="F:metal ion binding"/>
    <property type="evidence" value="ECO:0007669"/>
    <property type="project" value="UniProtKB-KW"/>
</dbReference>
<dbReference type="Pfam" id="PF13621">
    <property type="entry name" value="Cupin_8"/>
    <property type="match status" value="1"/>
</dbReference>
<keyword evidence="6" id="KW-0378">Hydrolase</keyword>
<dbReference type="Proteomes" id="UP001445076">
    <property type="component" value="Unassembled WGS sequence"/>
</dbReference>
<dbReference type="Gene3D" id="2.60.120.10">
    <property type="entry name" value="Jelly Rolls"/>
    <property type="match status" value="1"/>
</dbReference>
<keyword evidence="8" id="KW-0408">Iron</keyword>
<evidence type="ECO:0000256" key="10">
    <source>
        <dbReference type="ARBA" id="ARBA00023242"/>
    </source>
</evidence>
<dbReference type="PROSITE" id="PS51184">
    <property type="entry name" value="JMJC"/>
    <property type="match status" value="1"/>
</dbReference>
<evidence type="ECO:0000256" key="9">
    <source>
        <dbReference type="ARBA" id="ARBA00023157"/>
    </source>
</evidence>
<keyword evidence="7" id="KW-0560">Oxidoreductase</keyword>
<comment type="caution">
    <text evidence="14">The sequence shown here is derived from an EMBL/GenBank/DDBJ whole genome shotgun (WGS) entry which is preliminary data.</text>
</comment>
<evidence type="ECO:0000256" key="5">
    <source>
        <dbReference type="ARBA" id="ARBA00022723"/>
    </source>
</evidence>
<dbReference type="GO" id="GO:0106155">
    <property type="term" value="F:peptidyl-lysine 3-dioxygenase activity"/>
    <property type="evidence" value="ECO:0007669"/>
    <property type="project" value="UniProtKB-EC"/>
</dbReference>
<dbReference type="AlphaFoldDB" id="A0AAW0W0B0"/>
<dbReference type="EMBL" id="JARKIK010000094">
    <property type="protein sequence ID" value="KAK8722702.1"/>
    <property type="molecule type" value="Genomic_DNA"/>
</dbReference>
<evidence type="ECO:0000313" key="15">
    <source>
        <dbReference type="Proteomes" id="UP001445076"/>
    </source>
</evidence>
<evidence type="ECO:0000256" key="7">
    <source>
        <dbReference type="ARBA" id="ARBA00023002"/>
    </source>
</evidence>
<dbReference type="InterPro" id="IPR041667">
    <property type="entry name" value="Cupin_8"/>
</dbReference>
<dbReference type="FunFam" id="2.60.120.10:FF:000059">
    <property type="entry name" value="jmjC domain-containing protein 7"/>
    <property type="match status" value="1"/>
</dbReference>
<evidence type="ECO:0000256" key="6">
    <source>
        <dbReference type="ARBA" id="ARBA00022801"/>
    </source>
</evidence>
<dbReference type="GO" id="GO:0005634">
    <property type="term" value="C:nucleus"/>
    <property type="evidence" value="ECO:0007669"/>
    <property type="project" value="UniProtKB-SubCell"/>
</dbReference>
<keyword evidence="4" id="KW-0963">Cytoplasm</keyword>
<evidence type="ECO:0000256" key="1">
    <source>
        <dbReference type="ARBA" id="ARBA00001954"/>
    </source>
</evidence>
<evidence type="ECO:0000256" key="12">
    <source>
        <dbReference type="ARBA" id="ARBA00071397"/>
    </source>
</evidence>
<feature type="domain" description="JmjC" evidence="13">
    <location>
        <begin position="130"/>
        <end position="312"/>
    </location>
</feature>
<sequence length="321" mass="37017">MESDVLNPEPCGKLEECFLKLSLAAKEYQLSKEVSVVDDVGTPLEVYRDWVAPNRPVIFRGAVRDWPAIKKWTFDYLREQIGSKSVSVAVTPNGYADAPYNGYFAMPEERSMKFSTFLDIMEDPKNYPGVFYVQKQNSNFTTEFTELLADAAPDIPWFTQALGQPPDAVNFWMGDQRAVSSMHKDHYENIYCVVSGYKDFILHPPTDMPWVPYKCYPAATFKEVTPGNFIIEENTSIGTVPWICINPLKPDLKKYPQYKSATAVHCRVHAGDALYLPSLWFHHVQQSHACIALNYWYDMEFDIKYNYYKFVQNLSWITEPE</sequence>
<evidence type="ECO:0000313" key="14">
    <source>
        <dbReference type="EMBL" id="KAK8722702.1"/>
    </source>
</evidence>
<name>A0AAW0W0B0_CHEQU</name>
<evidence type="ECO:0000256" key="4">
    <source>
        <dbReference type="ARBA" id="ARBA00022490"/>
    </source>
</evidence>
<keyword evidence="15" id="KW-1185">Reference proteome</keyword>
<dbReference type="GO" id="GO:0016787">
    <property type="term" value="F:hydrolase activity"/>
    <property type="evidence" value="ECO:0007669"/>
    <property type="project" value="UniProtKB-KW"/>
</dbReference>
<dbReference type="GO" id="GO:0005737">
    <property type="term" value="C:cytoplasm"/>
    <property type="evidence" value="ECO:0007669"/>
    <property type="project" value="UniProtKB-SubCell"/>
</dbReference>
<accession>A0AAW0W0B0</accession>
<keyword evidence="5" id="KW-0479">Metal-binding</keyword>
<reference evidence="14 15" key="1">
    <citation type="journal article" date="2024" name="BMC Genomics">
        <title>Genome assembly of redclaw crayfish (Cherax quadricarinatus) provides insights into its immune adaptation and hypoxia tolerance.</title>
        <authorList>
            <person name="Liu Z."/>
            <person name="Zheng J."/>
            <person name="Li H."/>
            <person name="Fang K."/>
            <person name="Wang S."/>
            <person name="He J."/>
            <person name="Zhou D."/>
            <person name="Weng S."/>
            <person name="Chi M."/>
            <person name="Gu Z."/>
            <person name="He J."/>
            <person name="Li F."/>
            <person name="Wang M."/>
        </authorList>
    </citation>
    <scope>NUCLEOTIDE SEQUENCE [LARGE SCALE GENOMIC DNA]</scope>
    <source>
        <strain evidence="14">ZL_2023a</strain>
    </source>
</reference>
<dbReference type="PANTHER" id="PTHR12461">
    <property type="entry name" value="HYPOXIA-INDUCIBLE FACTOR 1 ALPHA INHIBITOR-RELATED"/>
    <property type="match status" value="1"/>
</dbReference>
<dbReference type="PANTHER" id="PTHR12461:SF99">
    <property type="entry name" value="BIFUNCTIONAL PEPTIDASE AND (3S)-LYSYL HYDROXYLASE JMJD7"/>
    <property type="match status" value="1"/>
</dbReference>
<evidence type="ECO:0000256" key="8">
    <source>
        <dbReference type="ARBA" id="ARBA00023004"/>
    </source>
</evidence>
<gene>
    <name evidence="14" type="ORF">OTU49_012178</name>
</gene>
<evidence type="ECO:0000256" key="3">
    <source>
        <dbReference type="ARBA" id="ARBA00004496"/>
    </source>
</evidence>